<dbReference type="EMBL" id="KC285586">
    <property type="protein sequence ID" value="AGE14603.1"/>
    <property type="molecule type" value="Genomic_DNA"/>
</dbReference>
<feature type="domain" description="DNA-directed RNA polymerase C-terminal" evidence="1">
    <location>
        <begin position="1"/>
        <end position="152"/>
    </location>
</feature>
<dbReference type="SUPFAM" id="SSF56672">
    <property type="entry name" value="DNA/RNA polymerases"/>
    <property type="match status" value="1"/>
</dbReference>
<reference evidence="2" key="1">
    <citation type="submission" date="2012-12" db="EMBL/GenBank/DDBJ databases">
        <authorList>
            <person name="Lang B.F."/>
        </authorList>
    </citation>
    <scope>NUCLEOTIDE SEQUENCE</scope>
    <source>
        <strain evidence="2">MvSl135HT1</strain>
    </source>
</reference>
<protein>
    <recommendedName>
        <fullName evidence="1">DNA-directed RNA polymerase C-terminal domain-containing protein</fullName>
    </recommendedName>
</protein>
<accession>M1GLC7</accession>
<gene>
    <name evidence="2" type="primary">orf152</name>
</gene>
<dbReference type="AlphaFoldDB" id="M1GLC7"/>
<dbReference type="GeneID" id="14658462"/>
<organism evidence="2">
    <name type="scientific">Microbotryum lychnidis-dioicae</name>
    <dbReference type="NCBI Taxonomy" id="288795"/>
    <lineage>
        <taxon>Eukaryota</taxon>
        <taxon>Fungi</taxon>
        <taxon>Dikarya</taxon>
        <taxon>Basidiomycota</taxon>
        <taxon>Pucciniomycotina</taxon>
        <taxon>Microbotryomycetes</taxon>
        <taxon>Microbotryales</taxon>
        <taxon>Microbotryaceae</taxon>
        <taxon>Microbotryum</taxon>
    </lineage>
</organism>
<dbReference type="Pfam" id="PF00940">
    <property type="entry name" value="RNA_pol"/>
    <property type="match status" value="1"/>
</dbReference>
<dbReference type="EMBL" id="KC285586">
    <property type="protein sequence ID" value="AGE14593.1"/>
    <property type="molecule type" value="Genomic_DNA"/>
</dbReference>
<proteinExistence type="predicted"/>
<keyword evidence="2" id="KW-0496">Mitochondrion</keyword>
<evidence type="ECO:0000259" key="1">
    <source>
        <dbReference type="Pfam" id="PF00940"/>
    </source>
</evidence>
<dbReference type="InterPro" id="IPR043502">
    <property type="entry name" value="DNA/RNA_pol_sf"/>
</dbReference>
<dbReference type="RefSeq" id="YP_007475389.1">
    <property type="nucleotide sequence ID" value="NC_020353.1"/>
</dbReference>
<dbReference type="InterPro" id="IPR046950">
    <property type="entry name" value="DNA-dir_Rpol_C_phage-type"/>
</dbReference>
<dbReference type="RefSeq" id="YP_007475379.1">
    <property type="nucleotide sequence ID" value="NC_020353.1"/>
</dbReference>
<dbReference type="GeneID" id="14658452"/>
<name>M1GLC7_9BASI</name>
<sequence length="152" mass="17902">MIKKPIITINYNISRIGVKEQLQDQFTRLFEDKIPYYKIPENRTKDGKVMSLSPVELWELSSVVYTTFKNLPAYKDLINYLDSINNIMNELNRPLTWITPKGIKIYANYRTYESLTTQAKFFEHSKPVTISIPTNKLNKRKNKIAFMPNLIH</sequence>
<geneLocation type="mitochondrion" evidence="2"/>
<dbReference type="Gene3D" id="1.10.150.20">
    <property type="entry name" value="5' to 3' exonuclease, C-terminal subdomain"/>
    <property type="match status" value="1"/>
</dbReference>
<evidence type="ECO:0000313" key="2">
    <source>
        <dbReference type="EMBL" id="AGE14593.1"/>
    </source>
</evidence>